<gene>
    <name evidence="1" type="ORF">KL86DES1_20541</name>
</gene>
<dbReference type="AlphaFoldDB" id="A0A212L4E3"/>
<evidence type="ECO:0000313" key="1">
    <source>
        <dbReference type="EMBL" id="SCM72337.1"/>
    </source>
</evidence>
<accession>A0A212L4E3</accession>
<protein>
    <submittedName>
        <fullName evidence="1">Uncharacterized protein</fullName>
    </submittedName>
</protein>
<sequence>MNALTLHESAARHNEAWILPSFSRCDEGSYGKRQQLVNRATSLLMLGANRIFGRMTPLKCKTFQR</sequence>
<reference evidence="1" key="1">
    <citation type="submission" date="2016-08" db="EMBL/GenBank/DDBJ databases">
        <authorList>
            <person name="Seilhamer J.J."/>
        </authorList>
    </citation>
    <scope>NUCLEOTIDE SEQUENCE</scope>
    <source>
        <strain evidence="1">86-1</strain>
    </source>
</reference>
<organism evidence="1">
    <name type="scientific">uncultured Desulfovibrio sp</name>
    <dbReference type="NCBI Taxonomy" id="167968"/>
    <lineage>
        <taxon>Bacteria</taxon>
        <taxon>Pseudomonadati</taxon>
        <taxon>Thermodesulfobacteriota</taxon>
        <taxon>Desulfovibrionia</taxon>
        <taxon>Desulfovibrionales</taxon>
        <taxon>Desulfovibrionaceae</taxon>
        <taxon>Desulfovibrio</taxon>
        <taxon>environmental samples</taxon>
    </lineage>
</organism>
<name>A0A212L4E3_9BACT</name>
<dbReference type="EMBL" id="FMJC01000002">
    <property type="protein sequence ID" value="SCM72337.1"/>
    <property type="molecule type" value="Genomic_DNA"/>
</dbReference>
<proteinExistence type="predicted"/>